<evidence type="ECO:0000313" key="1">
    <source>
        <dbReference type="EnsemblPlants" id="cds.evm.model.ctgX15.11"/>
    </source>
</evidence>
<reference evidence="1" key="1">
    <citation type="submission" date="2021-03" db="UniProtKB">
        <authorList>
            <consortium name="EnsemblPlants"/>
        </authorList>
    </citation>
    <scope>IDENTIFICATION</scope>
</reference>
<keyword evidence="2" id="KW-1185">Reference proteome</keyword>
<protein>
    <submittedName>
        <fullName evidence="1">Uncharacterized protein</fullName>
    </submittedName>
</protein>
<dbReference type="EnsemblPlants" id="evm.model.ctgX15.11">
    <property type="protein sequence ID" value="cds.evm.model.ctgX15.11"/>
    <property type="gene ID" value="evm.TU.ctgX15.11"/>
</dbReference>
<proteinExistence type="predicted"/>
<dbReference type="AlphaFoldDB" id="A0A803QRP3"/>
<dbReference type="Proteomes" id="UP000596661">
    <property type="component" value="Unassembled WGS sequence"/>
</dbReference>
<dbReference type="Gramene" id="evm.model.ctgX15.11">
    <property type="protein sequence ID" value="cds.evm.model.ctgX15.11"/>
    <property type="gene ID" value="evm.TU.ctgX15.11"/>
</dbReference>
<name>A0A803QRP3_CANSA</name>
<evidence type="ECO:0000313" key="2">
    <source>
        <dbReference type="Proteomes" id="UP000596661"/>
    </source>
</evidence>
<accession>A0A803QRP3</accession>
<organism evidence="1 2">
    <name type="scientific">Cannabis sativa</name>
    <name type="common">Hemp</name>
    <name type="synonym">Marijuana</name>
    <dbReference type="NCBI Taxonomy" id="3483"/>
    <lineage>
        <taxon>Eukaryota</taxon>
        <taxon>Viridiplantae</taxon>
        <taxon>Streptophyta</taxon>
        <taxon>Embryophyta</taxon>
        <taxon>Tracheophyta</taxon>
        <taxon>Spermatophyta</taxon>
        <taxon>Magnoliopsida</taxon>
        <taxon>eudicotyledons</taxon>
        <taxon>Gunneridae</taxon>
        <taxon>Pentapetalae</taxon>
        <taxon>rosids</taxon>
        <taxon>fabids</taxon>
        <taxon>Rosales</taxon>
        <taxon>Cannabaceae</taxon>
        <taxon>Cannabis</taxon>
    </lineage>
</organism>
<sequence>MPYFMEEKVGEVGGCVKVGNNIQLTAHDGKKQHSHQAEILEQEQMGVTNALIKCMGKSGLDLKEFKIAITLGQQ</sequence>